<feature type="domain" description="6-hydroxymethylpterin diphosphokinase MptE-like" evidence="1">
    <location>
        <begin position="206"/>
        <end position="375"/>
    </location>
</feature>
<evidence type="ECO:0000313" key="3">
    <source>
        <dbReference type="EMBL" id="GAA0377905.1"/>
    </source>
</evidence>
<dbReference type="InterPro" id="IPR045376">
    <property type="entry name" value="Maf_N"/>
</dbReference>
<dbReference type="PANTHER" id="PTHR41786">
    <property type="entry name" value="MOTILITY ACCESSORY FACTOR MAF"/>
    <property type="match status" value="1"/>
</dbReference>
<dbReference type="EMBL" id="BAAACX010000005">
    <property type="protein sequence ID" value="GAA0377905.1"/>
    <property type="molecule type" value="Genomic_DNA"/>
</dbReference>
<evidence type="ECO:0000313" key="4">
    <source>
        <dbReference type="Proteomes" id="UP001500340"/>
    </source>
</evidence>
<evidence type="ECO:0000259" key="2">
    <source>
        <dbReference type="Pfam" id="PF20157"/>
    </source>
</evidence>
<dbReference type="Pfam" id="PF20157">
    <property type="entry name" value="Maf_flag10_N"/>
    <property type="match status" value="1"/>
</dbReference>
<evidence type="ECO:0000259" key="1">
    <source>
        <dbReference type="Pfam" id="PF01973"/>
    </source>
</evidence>
<evidence type="ECO:0008006" key="5">
    <source>
        <dbReference type="Google" id="ProtNLM"/>
    </source>
</evidence>
<dbReference type="Pfam" id="PF01973">
    <property type="entry name" value="MptE-like"/>
    <property type="match status" value="1"/>
</dbReference>
<dbReference type="PANTHER" id="PTHR41786:SF1">
    <property type="entry name" value="6-HYDROXYMETHYLPTERIN DIPHOSPHOKINASE MPTE-LIKE DOMAIN-CONTAINING PROTEIN"/>
    <property type="match status" value="1"/>
</dbReference>
<dbReference type="Proteomes" id="UP001500340">
    <property type="component" value="Unassembled WGS sequence"/>
</dbReference>
<organism evidence="3 4">
    <name type="scientific">Paenibacillus motobuensis</name>
    <dbReference type="NCBI Taxonomy" id="295324"/>
    <lineage>
        <taxon>Bacteria</taxon>
        <taxon>Bacillati</taxon>
        <taxon>Bacillota</taxon>
        <taxon>Bacilli</taxon>
        <taxon>Bacillales</taxon>
        <taxon>Paenibacillaceae</taxon>
        <taxon>Paenibacillus</taxon>
    </lineage>
</organism>
<feature type="domain" description="Glycosyltransferase Maf N-terminal" evidence="2">
    <location>
        <begin position="69"/>
        <end position="129"/>
    </location>
</feature>
<accession>A0ABN0XZF2</accession>
<sequence>MSVFEDNLIFLKEKYPELIKVIDNLSEDNTYEMVETKTGEPNILINHKGKLLSLHSKYNAQSEAEKWISTVKEDIHKNESVLLFGAGLGYFMESVLQQTEVKQIIYCEPDIQIFNQMVRLRDIRPIFSDDRVKMVAVGDHEFVMAELAHYISTRMLGTLSVIIAPVYQRMYSESLIRLKNQIQGAVANESSNQQTHEKFNTQWIQNILFNLPYTIKYPSLAFLKDQWKGMKAIIVGSGPSLEQDIHHLNKLKGKCFIIAAGSSIQALQHFGINPDLVIAMDGGIANYRAFEKIDTNCSPILFVTQIHYKILDIYKDQMVYARFEDDPVSEYVLPNAQDVPCFHPTASVTGTALQVAAFLGADEIILMGQDLSYPNNQFYSSGVNHHTEAIIQRVLDKADEWVANVDGGRNLTTEIMVITRKNIEMNIKTLALEGVKVINTSKGGAVIEGTEWIVIEELLPQLEQLSISDFDIRDLVNNQLLSYQENEYTITFNKIRYLIKQVEDLDKKLGIITRGIQSLENNCKIRNPKQINQKLVEVNELWQWITRQDAFTVLYSFGLSHYINDYLKFVPAIVETKDTIDKAKLIVQHLGVLVEEMLDFTPELRSILIQSMERLEQFESEG</sequence>
<dbReference type="RefSeq" id="WP_343857410.1">
    <property type="nucleotide sequence ID" value="NZ_BAAACX010000005.1"/>
</dbReference>
<protein>
    <recommendedName>
        <fullName evidence="5">DUF115 domain-containing protein</fullName>
    </recommendedName>
</protein>
<proteinExistence type="predicted"/>
<name>A0ABN0XZF2_9BACL</name>
<reference evidence="3 4" key="1">
    <citation type="journal article" date="2019" name="Int. J. Syst. Evol. Microbiol.">
        <title>The Global Catalogue of Microorganisms (GCM) 10K type strain sequencing project: providing services to taxonomists for standard genome sequencing and annotation.</title>
        <authorList>
            <consortium name="The Broad Institute Genomics Platform"/>
            <consortium name="The Broad Institute Genome Sequencing Center for Infectious Disease"/>
            <person name="Wu L."/>
            <person name="Ma J."/>
        </authorList>
    </citation>
    <scope>NUCLEOTIDE SEQUENCE [LARGE SCALE GENOMIC DNA]</scope>
    <source>
        <strain evidence="3 4">JCM 12774</strain>
    </source>
</reference>
<dbReference type="InterPro" id="IPR002826">
    <property type="entry name" value="MptE-like"/>
</dbReference>
<keyword evidence="4" id="KW-1185">Reference proteome</keyword>
<comment type="caution">
    <text evidence="3">The sequence shown here is derived from an EMBL/GenBank/DDBJ whole genome shotgun (WGS) entry which is preliminary data.</text>
</comment>
<gene>
    <name evidence="3" type="ORF">GCM10008933_06450</name>
</gene>